<dbReference type="Gene3D" id="3.40.930.10">
    <property type="entry name" value="Mannitol-specific EII, Chain A"/>
    <property type="match status" value="1"/>
</dbReference>
<dbReference type="SUPFAM" id="SSF55804">
    <property type="entry name" value="Phoshotransferase/anion transport protein"/>
    <property type="match status" value="1"/>
</dbReference>
<comment type="caution">
    <text evidence="15">The sequence shown here is derived from an EMBL/GenBank/DDBJ whole genome shotgun (WGS) entry which is preliminary data.</text>
</comment>
<dbReference type="Pfam" id="PF00874">
    <property type="entry name" value="PRD"/>
    <property type="match status" value="2"/>
</dbReference>
<dbReference type="GO" id="GO:0005737">
    <property type="term" value="C:cytoplasm"/>
    <property type="evidence" value="ECO:0007669"/>
    <property type="project" value="UniProtKB-SubCell"/>
</dbReference>
<dbReference type="STRING" id="1385514.N782_12060"/>
<proteinExistence type="predicted"/>
<name>A0A0A2TDB7_9BACI</name>
<evidence type="ECO:0000256" key="10">
    <source>
        <dbReference type="ARBA" id="ARBA00041175"/>
    </source>
</evidence>
<keyword evidence="3" id="KW-0963">Cytoplasm</keyword>
<dbReference type="PROSITE" id="PS51099">
    <property type="entry name" value="PTS_EIIB_TYPE_2"/>
    <property type="match status" value="1"/>
</dbReference>
<gene>
    <name evidence="15" type="ORF">N782_12060</name>
</gene>
<dbReference type="PROSITE" id="PS51094">
    <property type="entry name" value="PTS_EIIA_TYPE_2"/>
    <property type="match status" value="1"/>
</dbReference>
<dbReference type="CDD" id="cd00211">
    <property type="entry name" value="PTS_IIA_fru"/>
    <property type="match status" value="1"/>
</dbReference>
<dbReference type="InterPro" id="IPR036634">
    <property type="entry name" value="PRD_sf"/>
</dbReference>
<evidence type="ECO:0000256" key="5">
    <source>
        <dbReference type="ARBA" id="ARBA00022679"/>
    </source>
</evidence>
<dbReference type="GO" id="GO:0016301">
    <property type="term" value="F:kinase activity"/>
    <property type="evidence" value="ECO:0007669"/>
    <property type="project" value="UniProtKB-KW"/>
</dbReference>
<keyword evidence="7" id="KW-0418">Kinase</keyword>
<dbReference type="OrthoDB" id="369398at2"/>
<comment type="subcellular location">
    <subcellularLocation>
        <location evidence="1">Cytoplasm</location>
    </subcellularLocation>
</comment>
<keyword evidence="2" id="KW-0813">Transport</keyword>
<evidence type="ECO:0000256" key="3">
    <source>
        <dbReference type="ARBA" id="ARBA00022490"/>
    </source>
</evidence>
<dbReference type="InterPro" id="IPR007737">
    <property type="entry name" value="Mga_HTH"/>
</dbReference>
<evidence type="ECO:0000259" key="13">
    <source>
        <dbReference type="PROSITE" id="PS51099"/>
    </source>
</evidence>
<feature type="domain" description="PTS EIIA type-2" evidence="12">
    <location>
        <begin position="538"/>
        <end position="677"/>
    </location>
</feature>
<accession>A0A0A2TDB7</accession>
<dbReference type="GO" id="GO:0008982">
    <property type="term" value="F:protein-N(PI)-phosphohistidine-sugar phosphotransferase activity"/>
    <property type="evidence" value="ECO:0007669"/>
    <property type="project" value="InterPro"/>
</dbReference>
<dbReference type="SUPFAM" id="SSF63520">
    <property type="entry name" value="PTS-regulatory domain, PRD"/>
    <property type="match status" value="2"/>
</dbReference>
<evidence type="ECO:0000259" key="14">
    <source>
        <dbReference type="PROSITE" id="PS51372"/>
    </source>
</evidence>
<dbReference type="AlphaFoldDB" id="A0A0A2TDB7"/>
<dbReference type="Gene3D" id="1.10.10.10">
    <property type="entry name" value="Winged helix-like DNA-binding domain superfamily/Winged helix DNA-binding domain"/>
    <property type="match status" value="1"/>
</dbReference>
<keyword evidence="5" id="KW-0808">Transferase</keyword>
<evidence type="ECO:0000256" key="8">
    <source>
        <dbReference type="ARBA" id="ARBA00023159"/>
    </source>
</evidence>
<evidence type="ECO:0000256" key="11">
    <source>
        <dbReference type="ARBA" id="ARBA00042072"/>
    </source>
</evidence>
<dbReference type="GO" id="GO:0006355">
    <property type="term" value="P:regulation of DNA-templated transcription"/>
    <property type="evidence" value="ECO:0007669"/>
    <property type="project" value="InterPro"/>
</dbReference>
<dbReference type="GO" id="GO:0009401">
    <property type="term" value="P:phosphoenolpyruvate-dependent sugar phosphotransferase system"/>
    <property type="evidence" value="ECO:0007669"/>
    <property type="project" value="UniProtKB-KW"/>
</dbReference>
<comment type="function">
    <text evidence="9">The phosphoenolpyruvate-dependent sugar phosphotransferase system (sugar PTS), a major carbohydrate active transport system, catalyzes the phosphorylation of incoming sugar substrates concomitantly with their translocation across the cell membrane. The enzyme II UlaABC PTS system is involved in ascorbate transport.</text>
</comment>
<keyword evidence="8" id="KW-0010">Activator</keyword>
<evidence type="ECO:0000256" key="9">
    <source>
        <dbReference type="ARBA" id="ARBA00037387"/>
    </source>
</evidence>
<dbReference type="PANTHER" id="PTHR36203">
    <property type="entry name" value="ASCORBATE-SPECIFIC PTS SYSTEM EIIA COMPONENT"/>
    <property type="match status" value="1"/>
</dbReference>
<dbReference type="Gene3D" id="1.10.1790.10">
    <property type="entry name" value="PRD domain"/>
    <property type="match status" value="2"/>
</dbReference>
<dbReference type="eggNOG" id="COG1762">
    <property type="taxonomic scope" value="Bacteria"/>
</dbReference>
<dbReference type="InterPro" id="IPR002178">
    <property type="entry name" value="PTS_EIIA_type-2_dom"/>
</dbReference>
<feature type="domain" description="PTS EIIB type-2" evidence="13">
    <location>
        <begin position="399"/>
        <end position="486"/>
    </location>
</feature>
<evidence type="ECO:0000313" key="16">
    <source>
        <dbReference type="Proteomes" id="UP000030147"/>
    </source>
</evidence>
<organism evidence="15 16">
    <name type="scientific">Pontibacillus yanchengensis Y32</name>
    <dbReference type="NCBI Taxonomy" id="1385514"/>
    <lineage>
        <taxon>Bacteria</taxon>
        <taxon>Bacillati</taxon>
        <taxon>Bacillota</taxon>
        <taxon>Bacilli</taxon>
        <taxon>Bacillales</taxon>
        <taxon>Bacillaceae</taxon>
        <taxon>Pontibacillus</taxon>
    </lineage>
</organism>
<evidence type="ECO:0000256" key="4">
    <source>
        <dbReference type="ARBA" id="ARBA00022553"/>
    </source>
</evidence>
<keyword evidence="6" id="KW-0598">Phosphotransferase system</keyword>
<keyword evidence="4" id="KW-0597">Phosphoprotein</keyword>
<keyword evidence="16" id="KW-1185">Reference proteome</keyword>
<dbReference type="Pfam" id="PF00359">
    <property type="entry name" value="PTS_EIIA_2"/>
    <property type="match status" value="1"/>
</dbReference>
<dbReference type="PANTHER" id="PTHR36203:SF1">
    <property type="entry name" value="ASCORBATE-SPECIFIC PTS SYSTEM EIIA COMPONENT"/>
    <property type="match status" value="1"/>
</dbReference>
<evidence type="ECO:0000256" key="1">
    <source>
        <dbReference type="ARBA" id="ARBA00004496"/>
    </source>
</evidence>
<reference evidence="15 16" key="1">
    <citation type="journal article" date="2015" name="Stand. Genomic Sci.">
        <title>High quality draft genome sequence of the moderately halophilic bacterium Pontibacillus yanchengensis Y32(T) and comparison among Pontibacillus genomes.</title>
        <authorList>
            <person name="Huang J."/>
            <person name="Qiao Z.X."/>
            <person name="Tang J.W."/>
            <person name="Wang G."/>
        </authorList>
    </citation>
    <scope>NUCLEOTIDE SEQUENCE [LARGE SCALE GENOMIC DNA]</scope>
    <source>
        <strain evidence="15 16">Y32</strain>
    </source>
</reference>
<evidence type="ECO:0000256" key="6">
    <source>
        <dbReference type="ARBA" id="ARBA00022683"/>
    </source>
</evidence>
<evidence type="ECO:0000256" key="7">
    <source>
        <dbReference type="ARBA" id="ARBA00022777"/>
    </source>
</evidence>
<dbReference type="InterPro" id="IPR011608">
    <property type="entry name" value="PRD"/>
</dbReference>
<dbReference type="CDD" id="cd05568">
    <property type="entry name" value="PTS_IIB_bgl_like"/>
    <property type="match status" value="1"/>
</dbReference>
<evidence type="ECO:0000313" key="15">
    <source>
        <dbReference type="EMBL" id="KGP72388.1"/>
    </source>
</evidence>
<dbReference type="EMBL" id="AVBF01000031">
    <property type="protein sequence ID" value="KGP72388.1"/>
    <property type="molecule type" value="Genomic_DNA"/>
</dbReference>
<dbReference type="InterPro" id="IPR051351">
    <property type="entry name" value="Ascorbate-PTS_EIIA_comp"/>
</dbReference>
<dbReference type="InterPro" id="IPR036388">
    <property type="entry name" value="WH-like_DNA-bd_sf"/>
</dbReference>
<dbReference type="Proteomes" id="UP000030147">
    <property type="component" value="Unassembled WGS sequence"/>
</dbReference>
<dbReference type="PROSITE" id="PS51372">
    <property type="entry name" value="PRD_2"/>
    <property type="match status" value="2"/>
</dbReference>
<sequence length="685" mass="80367">MQLNERSNHLLWEITMNPHLKSEDLENKYNLNRRQLKYSFNQINDWLEFRNLPKIERTTQGMFVIDPVLVSTLYKKEHQPQDMTIPSEKERTNIIILMLLTKEGELSLFHFTDELDVSKNTVLNDLKKAQSIVAEYELEINYTRQSGYRVEGKEFFIRKLLLNTIYKMLDLHLGKQKIEQFSEVDIQEMEAINERIKRIEYNLNLQFTDEKITSMPYILYFTLRRIQQGNHIDPFYIQLEELQDTKECKATEEILFDYHDIPMQERLFITLHLLTSNVYWSEDLTEKTIPDLQQSLRDMLLQFEKRSCIYLKDKEQLLNKLLLHMKPAYYRIKYKLTGFYDIQQTVSEEFKELHHIVKQSTNPLEKLVGELIPESEITYLTMLIGGWLTKQGDSIQQKVKALIVCPKGVSFSRLLLTELKDLFPEFIFLDSLSVRDFQDYSLDFDIVFSPVYLETEKNLFIVADVLSKEEKNRLRKHVLAEVHGYHIQGLDMEQMMEIIEKHAKIGSKQALKKDLQAYMNPEFPDKEMSSEATPHLHEFLHKRTIQLHSHAETWEEAVKESAKPLLENGSIEWSYVEALLQQHTEDPYIVIGPGIAIPHASPEEGVNDVSMSLLQLPKGVSYANNTIHVIVVIAALDKYQHLKALRQLMKLSNNNEDIESIMTSNKVQDVQSVIQKYSIETEKSE</sequence>
<dbReference type="Pfam" id="PF05043">
    <property type="entry name" value="Mga"/>
    <property type="match status" value="1"/>
</dbReference>
<feature type="domain" description="PRD" evidence="14">
    <location>
        <begin position="287"/>
        <end position="394"/>
    </location>
</feature>
<dbReference type="RefSeq" id="WP_036820141.1">
    <property type="nucleotide sequence ID" value="NZ_AVBF01000031.1"/>
</dbReference>
<dbReference type="InterPro" id="IPR013011">
    <property type="entry name" value="PTS_EIIB_2"/>
</dbReference>
<protein>
    <recommendedName>
        <fullName evidence="10">Ascorbate-specific PTS system EIIA component</fullName>
    </recommendedName>
    <alternativeName>
        <fullName evidence="11">Ascorbate-specific phosphotransferase enzyme IIA component</fullName>
    </alternativeName>
</protein>
<evidence type="ECO:0000256" key="2">
    <source>
        <dbReference type="ARBA" id="ARBA00022448"/>
    </source>
</evidence>
<dbReference type="InterPro" id="IPR016152">
    <property type="entry name" value="PTrfase/Anion_transptr"/>
</dbReference>
<feature type="domain" description="PRD" evidence="14">
    <location>
        <begin position="183"/>
        <end position="283"/>
    </location>
</feature>
<evidence type="ECO:0000259" key="12">
    <source>
        <dbReference type="PROSITE" id="PS51094"/>
    </source>
</evidence>
<dbReference type="eggNOG" id="COG3711">
    <property type="taxonomic scope" value="Bacteria"/>
</dbReference>